<dbReference type="Pfam" id="PF04364">
    <property type="entry name" value="DNA_pol3_chi"/>
    <property type="match status" value="1"/>
</dbReference>
<dbReference type="InterPro" id="IPR036768">
    <property type="entry name" value="PolIII_chi_sf"/>
</dbReference>
<reference evidence="1 2" key="1">
    <citation type="submission" date="2019-06" db="EMBL/GenBank/DDBJ databases">
        <title>Nitrosomonas stercoris KYUHI-S whole genome shotgun sequence.</title>
        <authorList>
            <person name="Nakagawa T."/>
            <person name="Tsuchiya Y."/>
            <person name="Takahashi R."/>
        </authorList>
    </citation>
    <scope>NUCLEOTIDE SEQUENCE [LARGE SCALE GENOMIC DNA]</scope>
    <source>
        <strain evidence="1 2">KYUHI-S</strain>
    </source>
</reference>
<evidence type="ECO:0000313" key="2">
    <source>
        <dbReference type="Proteomes" id="UP000316473"/>
    </source>
</evidence>
<dbReference type="Gene3D" id="3.40.50.10110">
    <property type="entry name" value="DNA polymerase III subunit chi"/>
    <property type="match status" value="1"/>
</dbReference>
<dbReference type="InterPro" id="IPR007459">
    <property type="entry name" value="DNA_pol3_chi"/>
</dbReference>
<keyword evidence="2" id="KW-1185">Reference proteome</keyword>
<dbReference type="PANTHER" id="PTHR38767:SF1">
    <property type="entry name" value="DNA POLYMERASE III SUBUNIT CHI"/>
    <property type="match status" value="1"/>
</dbReference>
<dbReference type="KEGG" id="nst:Nstercoris_01359"/>
<name>A0A4Y1YQI5_9PROT</name>
<sequence length="142" mass="16143">MGVTRVDFYTGAADSLLVACRLCTKVVQQELKAVIYLPDAEWMDQFDKLLWTFSATSFVPHCRADDKLAAITPIILSDRLEMLAANETEVLFNLSTEIPAGIERFTRVVEIVDEAENNKQLARERYRHYQASGSEIRHHQIG</sequence>
<dbReference type="Proteomes" id="UP000316473">
    <property type="component" value="Chromosome"/>
</dbReference>
<dbReference type="GO" id="GO:0003677">
    <property type="term" value="F:DNA binding"/>
    <property type="evidence" value="ECO:0007669"/>
    <property type="project" value="InterPro"/>
</dbReference>
<dbReference type="GO" id="GO:0032298">
    <property type="term" value="P:positive regulation of DNA-templated DNA replication initiation"/>
    <property type="evidence" value="ECO:0007669"/>
    <property type="project" value="TreeGrafter"/>
</dbReference>
<dbReference type="AlphaFoldDB" id="A0A4Y1YQI5"/>
<dbReference type="PANTHER" id="PTHR38767">
    <property type="entry name" value="DNA POLYMERASE III SUBUNIT CHI"/>
    <property type="match status" value="1"/>
</dbReference>
<dbReference type="SUPFAM" id="SSF102400">
    <property type="entry name" value="DNA polymerase III chi subunit"/>
    <property type="match status" value="1"/>
</dbReference>
<gene>
    <name evidence="1" type="ORF">Nstercoris_01359</name>
</gene>
<dbReference type="GO" id="GO:0003887">
    <property type="term" value="F:DNA-directed DNA polymerase activity"/>
    <property type="evidence" value="ECO:0007669"/>
    <property type="project" value="InterPro"/>
</dbReference>
<dbReference type="EMBL" id="AP019755">
    <property type="protein sequence ID" value="BBL35103.1"/>
    <property type="molecule type" value="Genomic_DNA"/>
</dbReference>
<organism evidence="1 2">
    <name type="scientific">Nitrosomonas stercoris</name>
    <dbReference type="NCBI Taxonomy" id="1444684"/>
    <lineage>
        <taxon>Bacteria</taxon>
        <taxon>Pseudomonadati</taxon>
        <taxon>Pseudomonadota</taxon>
        <taxon>Betaproteobacteria</taxon>
        <taxon>Nitrosomonadales</taxon>
        <taxon>Nitrosomonadaceae</taxon>
        <taxon>Nitrosomonas</taxon>
    </lineage>
</organism>
<dbReference type="GO" id="GO:0006260">
    <property type="term" value="P:DNA replication"/>
    <property type="evidence" value="ECO:0007669"/>
    <property type="project" value="InterPro"/>
</dbReference>
<proteinExistence type="predicted"/>
<evidence type="ECO:0008006" key="3">
    <source>
        <dbReference type="Google" id="ProtNLM"/>
    </source>
</evidence>
<evidence type="ECO:0000313" key="1">
    <source>
        <dbReference type="EMBL" id="BBL35103.1"/>
    </source>
</evidence>
<protein>
    <recommendedName>
        <fullName evidence="3">DNA polymerase III subunit chi</fullName>
    </recommendedName>
</protein>
<accession>A0A4Y1YQI5</accession>